<proteinExistence type="inferred from homology"/>
<comment type="cofactor">
    <cofactor evidence="1">
        <name>FAD</name>
        <dbReference type="ChEBI" id="CHEBI:57692"/>
    </cofactor>
</comment>
<evidence type="ECO:0000259" key="10">
    <source>
        <dbReference type="Pfam" id="PF16901"/>
    </source>
</evidence>
<dbReference type="Pfam" id="PF16901">
    <property type="entry name" value="DAO_C"/>
    <property type="match status" value="1"/>
</dbReference>
<feature type="region of interest" description="Disordered" evidence="7">
    <location>
        <begin position="568"/>
        <end position="592"/>
    </location>
</feature>
<evidence type="ECO:0000256" key="3">
    <source>
        <dbReference type="ARBA" id="ARBA00013029"/>
    </source>
</evidence>
<evidence type="ECO:0000259" key="9">
    <source>
        <dbReference type="Pfam" id="PF01266"/>
    </source>
</evidence>
<feature type="region of interest" description="Disordered" evidence="7">
    <location>
        <begin position="704"/>
        <end position="723"/>
    </location>
</feature>
<dbReference type="Proteomes" id="UP000091918">
    <property type="component" value="Unassembled WGS sequence"/>
</dbReference>
<dbReference type="AlphaFoldDB" id="A0A1B7P4Z0"/>
<feature type="compositionally biased region" description="Low complexity" evidence="7">
    <location>
        <begin position="568"/>
        <end position="588"/>
    </location>
</feature>
<evidence type="ECO:0000313" key="12">
    <source>
        <dbReference type="Proteomes" id="UP000091918"/>
    </source>
</evidence>
<accession>A0A1B7P4Z0</accession>
<feature type="domain" description="Alpha-glycerophosphate oxidase C-terminal" evidence="10">
    <location>
        <begin position="517"/>
        <end position="656"/>
    </location>
</feature>
<feature type="domain" description="FAD dependent oxidoreductase" evidence="9">
    <location>
        <begin position="104"/>
        <end position="474"/>
    </location>
</feature>
<feature type="transmembrane region" description="Helical" evidence="8">
    <location>
        <begin position="14"/>
        <end position="32"/>
    </location>
</feature>
<keyword evidence="5" id="KW-0274">FAD</keyword>
<gene>
    <name evidence="11" type="ORF">ACJ72_01531</name>
</gene>
<dbReference type="SUPFAM" id="SSF54373">
    <property type="entry name" value="FAD-linked reductases, C-terminal domain"/>
    <property type="match status" value="1"/>
</dbReference>
<keyword evidence="8" id="KW-0812">Transmembrane</keyword>
<dbReference type="GO" id="GO:0006072">
    <property type="term" value="P:glycerol-3-phosphate metabolic process"/>
    <property type="evidence" value="ECO:0007669"/>
    <property type="project" value="InterPro"/>
</dbReference>
<dbReference type="EMBL" id="LGUA01000105">
    <property type="protein sequence ID" value="OAX84095.1"/>
    <property type="molecule type" value="Genomic_DNA"/>
</dbReference>
<evidence type="ECO:0000256" key="5">
    <source>
        <dbReference type="ARBA" id="ARBA00022827"/>
    </source>
</evidence>
<evidence type="ECO:0000256" key="6">
    <source>
        <dbReference type="ARBA" id="ARBA00023002"/>
    </source>
</evidence>
<organism evidence="11 12">
    <name type="scientific">Emergomyces africanus</name>
    <dbReference type="NCBI Taxonomy" id="1955775"/>
    <lineage>
        <taxon>Eukaryota</taxon>
        <taxon>Fungi</taxon>
        <taxon>Dikarya</taxon>
        <taxon>Ascomycota</taxon>
        <taxon>Pezizomycotina</taxon>
        <taxon>Eurotiomycetes</taxon>
        <taxon>Eurotiomycetidae</taxon>
        <taxon>Onygenales</taxon>
        <taxon>Ajellomycetaceae</taxon>
        <taxon>Emergomyces</taxon>
    </lineage>
</organism>
<sequence length="723" mass="78616">MASRFASRSVLRPLAYASIFAATGGIAIYTVTSYTSAHPRWSGTKTRSLLPGDIPPRFPQVKSRDEQISNLRRSANNLLQQTPRTELNTSLGEAKDEEDESIYDLLIIGAGATGAGIALDAATRGLKVALVERDDFSSGTSSKSTKLVHGGVRYLEKAILNLDYNQYKLVKEALHERKYFLDIAPHLSTWLPTLLPIRTWWQAPYLWAGTKMYDLLAGHQGSPEGSYFLTKNRAMGVFPTLNADGIVGALCYYDGQHNDSRMNVSLAMTAAIYGATVVNHMEVTGLEKDASGKLCGARVRDNLGENEDGKREFTVRAKGIINATGPFADAIQKMDEPTKKDIVAPSSGVHIVLPGWLGPQKFGLIDPSSDGRVIFLLPWGGNLIAGTTDNPCEVEKSPIPGGKDIDWILNEIREQLAPEVEVRRSDVLSAWSGIRPLVLEPNSKNTESLVRSHLVTVSNSGLLTCAGGKWTTYREMAEDAVNKAITEFQLKPQGHRQHPNISGSGADETAPILDGSCRTNALPVIGAHGYYKTLYIDLIKKFSLDPEVAQHLAHSYGDRAREVASLSASSASSSVSGTTTASTTLSPTSHERLSPSYPYLKAEIQYAIKNEYAMTAADVLARRTRLAFLDTNAALQALPGVIDLMGDEMKWSCARRESEWTETIHFLATMGLPADMMSVTREQVMAGKVAMNIGEDAGVNEWAKQPQKSSVATDGSLKISLSQ</sequence>
<dbReference type="InterPro" id="IPR006076">
    <property type="entry name" value="FAD-dep_OxRdtase"/>
</dbReference>
<dbReference type="GO" id="GO:0004368">
    <property type="term" value="F:glycerol-3-phosphate dehydrogenase (quinone) activity"/>
    <property type="evidence" value="ECO:0007669"/>
    <property type="project" value="UniProtKB-EC"/>
</dbReference>
<dbReference type="Gene3D" id="3.30.9.10">
    <property type="entry name" value="D-Amino Acid Oxidase, subunit A, domain 2"/>
    <property type="match status" value="1"/>
</dbReference>
<evidence type="ECO:0000256" key="7">
    <source>
        <dbReference type="SAM" id="MobiDB-lite"/>
    </source>
</evidence>
<keyword evidence="6" id="KW-0560">Oxidoreductase</keyword>
<dbReference type="FunFam" id="1.10.8.870:FF:000010">
    <property type="entry name" value="Glycerol-3-phosphate dehydrogenase"/>
    <property type="match status" value="1"/>
</dbReference>
<comment type="caution">
    <text evidence="11">The sequence shown here is derived from an EMBL/GenBank/DDBJ whole genome shotgun (WGS) entry which is preliminary data.</text>
</comment>
<dbReference type="InterPro" id="IPR000447">
    <property type="entry name" value="G3P_DH_FAD-dep"/>
</dbReference>
<evidence type="ECO:0000256" key="8">
    <source>
        <dbReference type="SAM" id="Phobius"/>
    </source>
</evidence>
<dbReference type="Gene3D" id="1.10.8.870">
    <property type="entry name" value="Alpha-glycerophosphate oxidase, cap domain"/>
    <property type="match status" value="1"/>
</dbReference>
<feature type="compositionally biased region" description="Polar residues" evidence="7">
    <location>
        <begin position="706"/>
        <end position="723"/>
    </location>
</feature>
<keyword evidence="8" id="KW-1133">Transmembrane helix</keyword>
<name>A0A1B7P4Z0_9EURO</name>
<dbReference type="GO" id="GO:0005739">
    <property type="term" value="C:mitochondrion"/>
    <property type="evidence" value="ECO:0007669"/>
    <property type="project" value="TreeGrafter"/>
</dbReference>
<dbReference type="EC" id="1.1.5.3" evidence="3"/>
<protein>
    <recommendedName>
        <fullName evidence="3">glycerol-3-phosphate dehydrogenase</fullName>
        <ecNumber evidence="3">1.1.5.3</ecNumber>
    </recommendedName>
</protein>
<dbReference type="SUPFAM" id="SSF51905">
    <property type="entry name" value="FAD/NAD(P)-binding domain"/>
    <property type="match status" value="1"/>
</dbReference>
<dbReference type="InterPro" id="IPR036188">
    <property type="entry name" value="FAD/NAD-bd_sf"/>
</dbReference>
<reference evidence="11 12" key="1">
    <citation type="submission" date="2015-07" db="EMBL/GenBank/DDBJ databases">
        <title>Emmonsia species relationships and genome sequence.</title>
        <authorList>
            <person name="Cuomo C.A."/>
            <person name="Schwartz I.S."/>
            <person name="Kenyon C."/>
            <person name="de Hoog G.S."/>
            <person name="Govender N.P."/>
            <person name="Botha A."/>
            <person name="Moreno L."/>
            <person name="de Vries M."/>
            <person name="Munoz J.F."/>
            <person name="Stielow J.B."/>
        </authorList>
    </citation>
    <scope>NUCLEOTIDE SEQUENCE [LARGE SCALE GENOMIC DNA]</scope>
    <source>
        <strain evidence="11 12">CBS 136260</strain>
    </source>
</reference>
<dbReference type="InterPro" id="IPR038299">
    <property type="entry name" value="DAO_C_sf"/>
</dbReference>
<dbReference type="OrthoDB" id="264015at2759"/>
<dbReference type="Pfam" id="PF01266">
    <property type="entry name" value="DAO"/>
    <property type="match status" value="1"/>
</dbReference>
<evidence type="ECO:0000256" key="2">
    <source>
        <dbReference type="ARBA" id="ARBA00007330"/>
    </source>
</evidence>
<dbReference type="PRINTS" id="PR01001">
    <property type="entry name" value="FADG3PDH"/>
</dbReference>
<dbReference type="InterPro" id="IPR031656">
    <property type="entry name" value="DAO_C"/>
</dbReference>
<keyword evidence="12" id="KW-1185">Reference proteome</keyword>
<evidence type="ECO:0000313" key="11">
    <source>
        <dbReference type="EMBL" id="OAX84095.1"/>
    </source>
</evidence>
<evidence type="ECO:0000256" key="1">
    <source>
        <dbReference type="ARBA" id="ARBA00001974"/>
    </source>
</evidence>
<keyword evidence="8" id="KW-0472">Membrane</keyword>
<dbReference type="Gene3D" id="3.50.50.60">
    <property type="entry name" value="FAD/NAD(P)-binding domain"/>
    <property type="match status" value="1"/>
</dbReference>
<comment type="similarity">
    <text evidence="2">Belongs to the FAD-dependent glycerol-3-phosphate dehydrogenase family.</text>
</comment>
<keyword evidence="4" id="KW-0285">Flavoprotein</keyword>
<dbReference type="PROSITE" id="PS00978">
    <property type="entry name" value="FAD_G3PDH_2"/>
    <property type="match status" value="1"/>
</dbReference>
<dbReference type="STRING" id="1658172.A0A1B7P4Z0"/>
<dbReference type="PANTHER" id="PTHR11985">
    <property type="entry name" value="GLYCEROL-3-PHOSPHATE DEHYDROGENASE"/>
    <property type="match status" value="1"/>
</dbReference>
<dbReference type="PANTHER" id="PTHR11985:SF15">
    <property type="entry name" value="GLYCEROL-3-PHOSPHATE DEHYDROGENASE, MITOCHONDRIAL"/>
    <property type="match status" value="1"/>
</dbReference>
<evidence type="ECO:0000256" key="4">
    <source>
        <dbReference type="ARBA" id="ARBA00022630"/>
    </source>
</evidence>